<evidence type="ECO:0000313" key="7">
    <source>
        <dbReference type="EMBL" id="KAF6018345.1"/>
    </source>
</evidence>
<feature type="domain" description="RING-type" evidence="6">
    <location>
        <begin position="406"/>
        <end position="447"/>
    </location>
</feature>
<proteinExistence type="predicted"/>
<evidence type="ECO:0000259" key="6">
    <source>
        <dbReference type="PROSITE" id="PS50089"/>
    </source>
</evidence>
<keyword evidence="2 4" id="KW-0863">Zinc-finger</keyword>
<dbReference type="OrthoDB" id="8062037at2759"/>
<evidence type="ECO:0000256" key="3">
    <source>
        <dbReference type="ARBA" id="ARBA00022833"/>
    </source>
</evidence>
<dbReference type="GO" id="GO:0006511">
    <property type="term" value="P:ubiquitin-dependent protein catabolic process"/>
    <property type="evidence" value="ECO:0007669"/>
    <property type="project" value="TreeGrafter"/>
</dbReference>
<dbReference type="AlphaFoldDB" id="A0A7J7IX04"/>
<dbReference type="GO" id="GO:0008270">
    <property type="term" value="F:zinc ion binding"/>
    <property type="evidence" value="ECO:0007669"/>
    <property type="project" value="UniProtKB-KW"/>
</dbReference>
<dbReference type="SMART" id="SM00184">
    <property type="entry name" value="RING"/>
    <property type="match status" value="1"/>
</dbReference>
<feature type="region of interest" description="Disordered" evidence="5">
    <location>
        <begin position="34"/>
        <end position="115"/>
    </location>
</feature>
<evidence type="ECO:0000256" key="1">
    <source>
        <dbReference type="ARBA" id="ARBA00022723"/>
    </source>
</evidence>
<evidence type="ECO:0000313" key="8">
    <source>
        <dbReference type="Proteomes" id="UP000593567"/>
    </source>
</evidence>
<dbReference type="Proteomes" id="UP000593567">
    <property type="component" value="Unassembled WGS sequence"/>
</dbReference>
<dbReference type="InterPro" id="IPR013083">
    <property type="entry name" value="Znf_RING/FYVE/PHD"/>
</dbReference>
<sequence>MQRYAALIQISLFLKYHLIKSESIHSTKHIGKSLNDQILHNPPPSPVDQAASSPSKPSSPIVIPENPLEIDFTSSSDENSGKRKSSKGKQPANKRRKVVAKRSKPTADQDIEIVDPLSRSHSAALTKKLTSKSSIDGGDTPCVASSASSSGTTNRGDFVNKAVVRPNPVVIPDNDDDDDIMMVSTNTRNRQELEDLEFARRLQAQFDQESASIRAPIPIATTPSSSRAHFDTTAPLTQSSERLLQVLGGSPAVTQFLSSPSTLQRRNVPRELATVEQRLELLQELALQQEYLDDTTLSEILGVTPGIPSHTSPVGTTSQGPRPTNFTGFSSRSRADVMGRNSGSFNRIMREAFGVDDTAEMSYESLLELSDRIGDARMSGLAANVIDMLPTRTYAAEDTAAASMTCHICMCDFATGDKLRTLNCFHEYHCQCIDQWLKKKATCPICRARVCFD</sequence>
<evidence type="ECO:0000256" key="2">
    <source>
        <dbReference type="ARBA" id="ARBA00022771"/>
    </source>
</evidence>
<reference evidence="7" key="1">
    <citation type="submission" date="2020-06" db="EMBL/GenBank/DDBJ databases">
        <title>Draft genome of Bugula neritina, a colonial animal packing powerful symbionts and potential medicines.</title>
        <authorList>
            <person name="Rayko M."/>
        </authorList>
    </citation>
    <scope>NUCLEOTIDE SEQUENCE [LARGE SCALE GENOMIC DNA]</scope>
    <source>
        <strain evidence="7">Kwan_BN1</strain>
    </source>
</reference>
<dbReference type="GO" id="GO:0005634">
    <property type="term" value="C:nucleus"/>
    <property type="evidence" value="ECO:0007669"/>
    <property type="project" value="TreeGrafter"/>
</dbReference>
<evidence type="ECO:0000256" key="4">
    <source>
        <dbReference type="PROSITE-ProRule" id="PRU00175"/>
    </source>
</evidence>
<feature type="region of interest" description="Disordered" evidence="5">
    <location>
        <begin position="129"/>
        <end position="160"/>
    </location>
</feature>
<feature type="compositionally biased region" description="Polar residues" evidence="5">
    <location>
        <begin position="143"/>
        <end position="155"/>
    </location>
</feature>
<accession>A0A7J7IX04</accession>
<dbReference type="InterPro" id="IPR051834">
    <property type="entry name" value="RING_finger_E3_ligase"/>
</dbReference>
<dbReference type="GO" id="GO:0061630">
    <property type="term" value="F:ubiquitin protein ligase activity"/>
    <property type="evidence" value="ECO:0007669"/>
    <property type="project" value="TreeGrafter"/>
</dbReference>
<organism evidence="7 8">
    <name type="scientific">Bugula neritina</name>
    <name type="common">Brown bryozoan</name>
    <name type="synonym">Sertularia neritina</name>
    <dbReference type="NCBI Taxonomy" id="10212"/>
    <lineage>
        <taxon>Eukaryota</taxon>
        <taxon>Metazoa</taxon>
        <taxon>Spiralia</taxon>
        <taxon>Lophotrochozoa</taxon>
        <taxon>Bryozoa</taxon>
        <taxon>Gymnolaemata</taxon>
        <taxon>Cheilostomatida</taxon>
        <taxon>Flustrina</taxon>
        <taxon>Buguloidea</taxon>
        <taxon>Bugulidae</taxon>
        <taxon>Bugula</taxon>
    </lineage>
</organism>
<feature type="compositionally biased region" description="Basic residues" evidence="5">
    <location>
        <begin position="82"/>
        <end position="104"/>
    </location>
</feature>
<comment type="caution">
    <text evidence="7">The sequence shown here is derived from an EMBL/GenBank/DDBJ whole genome shotgun (WGS) entry which is preliminary data.</text>
</comment>
<gene>
    <name evidence="7" type="ORF">EB796_023347</name>
</gene>
<dbReference type="SUPFAM" id="SSF57850">
    <property type="entry name" value="RING/U-box"/>
    <property type="match status" value="1"/>
</dbReference>
<dbReference type="PANTHER" id="PTHR45931">
    <property type="entry name" value="SI:CH211-59O9.10"/>
    <property type="match status" value="1"/>
</dbReference>
<name>A0A7J7IX04_BUGNE</name>
<dbReference type="PROSITE" id="PS50089">
    <property type="entry name" value="ZF_RING_2"/>
    <property type="match status" value="1"/>
</dbReference>
<protein>
    <recommendedName>
        <fullName evidence="6">RING-type domain-containing protein</fullName>
    </recommendedName>
</protein>
<dbReference type="InterPro" id="IPR001841">
    <property type="entry name" value="Znf_RING"/>
</dbReference>
<feature type="region of interest" description="Disordered" evidence="5">
    <location>
        <begin position="306"/>
        <end position="333"/>
    </location>
</feature>
<evidence type="ECO:0000256" key="5">
    <source>
        <dbReference type="SAM" id="MobiDB-lite"/>
    </source>
</evidence>
<dbReference type="Pfam" id="PF13639">
    <property type="entry name" value="zf-RING_2"/>
    <property type="match status" value="1"/>
</dbReference>
<dbReference type="EMBL" id="VXIV02003318">
    <property type="protein sequence ID" value="KAF6018345.1"/>
    <property type="molecule type" value="Genomic_DNA"/>
</dbReference>
<feature type="compositionally biased region" description="Polar residues" evidence="5">
    <location>
        <begin position="309"/>
        <end position="332"/>
    </location>
</feature>
<dbReference type="PANTHER" id="PTHR45931:SF3">
    <property type="entry name" value="RING ZINC FINGER-CONTAINING PROTEIN"/>
    <property type="match status" value="1"/>
</dbReference>
<keyword evidence="8" id="KW-1185">Reference proteome</keyword>
<keyword evidence="3" id="KW-0862">Zinc</keyword>
<keyword evidence="1" id="KW-0479">Metal-binding</keyword>
<dbReference type="Gene3D" id="3.30.40.10">
    <property type="entry name" value="Zinc/RING finger domain, C3HC4 (zinc finger)"/>
    <property type="match status" value="1"/>
</dbReference>